<gene>
    <name evidence="2" type="ORF">GH885_03145</name>
</gene>
<dbReference type="Pfam" id="PF11300">
    <property type="entry name" value="DUF3102"/>
    <property type="match status" value="1"/>
</dbReference>
<feature type="region of interest" description="Disordered" evidence="1">
    <location>
        <begin position="73"/>
        <end position="123"/>
    </location>
</feature>
<accession>A0A6N7QX87</accession>
<feature type="compositionally biased region" description="Basic and acidic residues" evidence="1">
    <location>
        <begin position="75"/>
        <end position="123"/>
    </location>
</feature>
<dbReference type="InterPro" id="IPR021451">
    <property type="entry name" value="DUF3102"/>
</dbReference>
<comment type="caution">
    <text evidence="2">The sequence shown here is derived from an EMBL/GenBank/DDBJ whole genome shotgun (WGS) entry which is preliminary data.</text>
</comment>
<evidence type="ECO:0000313" key="2">
    <source>
        <dbReference type="EMBL" id="MRI65340.1"/>
    </source>
</evidence>
<dbReference type="RefSeq" id="WP_163578408.1">
    <property type="nucleotide sequence ID" value="NZ_JBHUMW010000002.1"/>
</dbReference>
<keyword evidence="3" id="KW-1185">Reference proteome</keyword>
<name>A0A6N7QX87_9BACI</name>
<dbReference type="Proteomes" id="UP000435187">
    <property type="component" value="Unassembled WGS sequence"/>
</dbReference>
<organism evidence="2 3">
    <name type="scientific">Gracilibacillus thailandensis</name>
    <dbReference type="NCBI Taxonomy" id="563735"/>
    <lineage>
        <taxon>Bacteria</taxon>
        <taxon>Bacillati</taxon>
        <taxon>Bacillota</taxon>
        <taxon>Bacilli</taxon>
        <taxon>Bacillales</taxon>
        <taxon>Bacillaceae</taxon>
        <taxon>Gracilibacillus</taxon>
    </lineage>
</organism>
<evidence type="ECO:0000256" key="1">
    <source>
        <dbReference type="SAM" id="MobiDB-lite"/>
    </source>
</evidence>
<sequence>MAGEAIFEIGRRLKHVKENDLAHGEFGKWLADVEIDKYEASRYIKVYDEASKGKLVTSANLGLTALHLIATLPPEQREQTHTTAKGEEKKPEDMTVKELRQLKKALKAEKEARERAESQRDME</sequence>
<reference evidence="2 3" key="1">
    <citation type="submission" date="2019-10" db="EMBL/GenBank/DDBJ databases">
        <title>Gracilibacillus salitolerans sp. nov., a moderate halophile isolated from a saline soil in northwest China.</title>
        <authorList>
            <person name="Gan L."/>
        </authorList>
    </citation>
    <scope>NUCLEOTIDE SEQUENCE [LARGE SCALE GENOMIC DNA]</scope>
    <source>
        <strain evidence="2 3">TP2-8</strain>
    </source>
</reference>
<evidence type="ECO:0000313" key="3">
    <source>
        <dbReference type="Proteomes" id="UP000435187"/>
    </source>
</evidence>
<proteinExistence type="predicted"/>
<dbReference type="AlphaFoldDB" id="A0A6N7QX87"/>
<dbReference type="EMBL" id="WJEE01000003">
    <property type="protein sequence ID" value="MRI65340.1"/>
    <property type="molecule type" value="Genomic_DNA"/>
</dbReference>
<protein>
    <submittedName>
        <fullName evidence="2">DUF3102 domain-containing protein</fullName>
    </submittedName>
</protein>